<reference evidence="2" key="1">
    <citation type="journal article" date="2019" name="PLoS Negl. Trop. Dis.">
        <title>Revisiting the worldwide diversity of Leptospira species in the environment.</title>
        <authorList>
            <person name="Vincent A.T."/>
            <person name="Schiettekatte O."/>
            <person name="Bourhy P."/>
            <person name="Veyrier F.J."/>
            <person name="Picardeau M."/>
        </authorList>
    </citation>
    <scope>NUCLEOTIDE SEQUENCE [LARGE SCALE GENOMIC DNA]</scope>
    <source>
        <strain evidence="2">201300427</strain>
    </source>
</reference>
<evidence type="ECO:0000313" key="2">
    <source>
        <dbReference type="EMBL" id="TGN19109.1"/>
    </source>
</evidence>
<dbReference type="NCBIfam" id="NF047486">
    <property type="entry name" value="LA_1737_Cterm"/>
    <property type="match status" value="1"/>
</dbReference>
<keyword evidence="3" id="KW-1185">Reference proteome</keyword>
<dbReference type="RefSeq" id="WP_135760529.1">
    <property type="nucleotide sequence ID" value="NZ_RQHW01000036.1"/>
</dbReference>
<sequence>MFQLILFLSLCLSFSNHLFAEDFSDLEETRVKVYGSEKDKKYRLDGFFIEWENWPRGNPTHNHFHLFWFANTTEYPKFKKSQIFPFFSSIESKIDARKSTNYLLLYNSSVNREGYESTILFPFYFSGNGPNDSNSLTIFPVFHKSSVHSKTNSSSKLFFPGYYQFESKEVLSDVSTRLSISPFHYLYSKNDKNNENVTAWFPLLPLFYHSEDKTEKHNNYFMLVDTNQNKDTKEIDRFWFLPFLFWERNSYLTIFPAFFSGQYGKSESYSMVPILYFHENQNGNTSHTNVLLLYDQALHQDGGLDRLWVMPFYFYKKDNYHYVLPFFFQNTKKQKEASKNESAVTHSWFGLAPPIYRSYSENHSTFYLINFYTNTAALANREESTTAFFPFYFHSENSLNESKTFIPFLYFYKKETNLESHTNSLLIYDQSLNAEGNLERLFVFPFYFYKKNSYNYIVPFYFSNEKEKKQGDSIVWGPFYYSLESERLSRKYALFYYNSFEESNLTLRKRRHVFPFFYSWETSDKNLKEGNDDNQANGFLLFPFFYRNKNKSEETYSNLLGFFSWTKDKEDILVQKTIFPIRFYQKNSHSIWFPFSFQFGQTEERSPTGSRWGAFFYSSWSPEREKLWIINYYSDVELKQDQHSRTFFPFYHSWKGETSKGTLVIPLYIDADFLDEKEKDKYNNFNVNVLGIASQTSKGIFQPSFSVDGGKKEKYYYLDTDVSWLYYAFRLSNRTSTKLIQDLLPYGKQELADISSPEKRQSPQFPKVEQKRSFTRADSFNFFGVNLLFGVFGYEAADSKRHVRLLPLAWFTYDTEVDENIYAGPLPLPFVWYSSSNLKYRVIFPIYGYQSSEDAERHSYGLFLFLKENVKEKNTQETSVLWPFVNWHQSDVKSGSRILPFYWQRTVFGERQTSDSLILPLTLSYLNTITNDKNQEKKTWISPFLIRLDEFLTNGKESKIFPTVPFFYWNRTEATNRKKTLFISPVYFYWNSEQKIKDESQQSDFWLIPIVGFESRTNDEHWLNYFLLYNKSKTKKKDFFSVFPFYSQDKSVSDGELVHQTDFYFPFVPILHTHRPISTKSPIESNHVFSPFLFSTSERTETEEIYKQQFFPIPVLYTQYDKKKETNFLSLLLLFQYDSDPYKTTYRFLPFVQFSLLNQNPKGKANHINWVFPFFWKSSGQYYDRDKNLQTSKLFLSLVYSSFSTQEEEIEFYPMFLYYSSQSRKESFRNFLLVANHSLREDSESYHIFPFFHRSVSTKQDVNVTRDWFFPFYYISTQTHIKKDEGESLTILPALFYFSKIEKDKKYRNWFFLFQQEETPKFASVGFFPFFHFYSDAPDTTSNQVNKSWIFPFYFSKSITHPKGRLLLSNFVSLFYVFEEEYSKEGKLTLSKKVIPPLLYSYEAGESFSEWNLFFFMQSRVETNKNSFDLFPIYHSSKSEKDKMAESKNWLFPIYYSEASQNLSPSTLAASRTETNSKRSLPTALQNKDSFHFITFLFRYSYQILPSGENDYETTFSFPVIPVIYRKSSESFSHTNLFYVFDRRVEKKQLKRFFLFPFYYSNEEPLKESSVSYYHFFPFYFSGVDDQEYTAFVSGLYLNSNEFSSYKNFLFLMEQESVKKDKSSEFDLLFRSIHYKTAANSTNFRFLYGVGEVDLRPKQTQMNLVWLGYEHTQEKKYINLLPFFYEEKIKSDSTQWITPALYYSHKTDKTNLEHSALGLVYFNSENLETKESLENILLGIIYYKTVKPKERGYTGRGSFWGALWEYNTEEETNYSKFSILKIIYSRREDSEGVRHRILFFEF</sequence>
<keyword evidence="1" id="KW-0732">Signal</keyword>
<proteinExistence type="predicted"/>
<protein>
    <recommendedName>
        <fullName evidence="4">LPS-assembly protein LptD</fullName>
    </recommendedName>
</protein>
<feature type="chain" id="PRO_5020588569" description="LPS-assembly protein LptD" evidence="1">
    <location>
        <begin position="21"/>
        <end position="1802"/>
    </location>
</feature>
<dbReference type="Proteomes" id="UP000298058">
    <property type="component" value="Unassembled WGS sequence"/>
</dbReference>
<evidence type="ECO:0008006" key="4">
    <source>
        <dbReference type="Google" id="ProtNLM"/>
    </source>
</evidence>
<feature type="signal peptide" evidence="1">
    <location>
        <begin position="1"/>
        <end position="20"/>
    </location>
</feature>
<gene>
    <name evidence="2" type="ORF">EHS15_10510</name>
</gene>
<accession>A0A4R9M1H8</accession>
<evidence type="ECO:0000256" key="1">
    <source>
        <dbReference type="SAM" id="SignalP"/>
    </source>
</evidence>
<dbReference type="OrthoDB" id="341491at2"/>
<evidence type="ECO:0000313" key="3">
    <source>
        <dbReference type="Proteomes" id="UP000298058"/>
    </source>
</evidence>
<comment type="caution">
    <text evidence="2">The sequence shown here is derived from an EMBL/GenBank/DDBJ whole genome shotgun (WGS) entry which is preliminary data.</text>
</comment>
<name>A0A4R9M1H8_9LEPT</name>
<organism evidence="2 3">
    <name type="scientific">Leptospira idonii</name>
    <dbReference type="NCBI Taxonomy" id="1193500"/>
    <lineage>
        <taxon>Bacteria</taxon>
        <taxon>Pseudomonadati</taxon>
        <taxon>Spirochaetota</taxon>
        <taxon>Spirochaetia</taxon>
        <taxon>Leptospirales</taxon>
        <taxon>Leptospiraceae</taxon>
        <taxon>Leptospira</taxon>
    </lineage>
</organism>
<dbReference type="EMBL" id="RQHW01000036">
    <property type="protein sequence ID" value="TGN19109.1"/>
    <property type="molecule type" value="Genomic_DNA"/>
</dbReference>